<feature type="transmembrane region" description="Helical" evidence="1">
    <location>
        <begin position="403"/>
        <end position="421"/>
    </location>
</feature>
<feature type="domain" description="DUF8201" evidence="2">
    <location>
        <begin position="1"/>
        <end position="433"/>
    </location>
</feature>
<feature type="transmembrane region" description="Helical" evidence="1">
    <location>
        <begin position="6"/>
        <end position="23"/>
    </location>
</feature>
<dbReference type="InterPro" id="IPR058514">
    <property type="entry name" value="DUF8201"/>
</dbReference>
<reference evidence="3 4" key="1">
    <citation type="submission" date="2016-05" db="EMBL/GenBank/DDBJ databases">
        <title>Single-cell genome of chain-forming Candidatus Thiomargarita nelsonii and comparison to other large sulfur-oxidizing bacteria.</title>
        <authorList>
            <person name="Winkel M."/>
            <person name="Salman V."/>
            <person name="Woyke T."/>
            <person name="Schulz-Vogt H."/>
            <person name="Richter M."/>
            <person name="Flood B."/>
            <person name="Bailey J."/>
            <person name="Amann R."/>
            <person name="Mussmann M."/>
        </authorList>
    </citation>
    <scope>NUCLEOTIDE SEQUENCE [LARGE SCALE GENOMIC DNA]</scope>
    <source>
        <strain evidence="3 4">THI036</strain>
    </source>
</reference>
<proteinExistence type="predicted"/>
<feature type="transmembrane region" description="Helical" evidence="1">
    <location>
        <begin position="95"/>
        <end position="114"/>
    </location>
</feature>
<feature type="transmembrane region" description="Helical" evidence="1">
    <location>
        <begin position="171"/>
        <end position="188"/>
    </location>
</feature>
<keyword evidence="1" id="KW-1133">Transmembrane helix</keyword>
<evidence type="ECO:0000256" key="1">
    <source>
        <dbReference type="SAM" id="Phobius"/>
    </source>
</evidence>
<feature type="transmembrane region" description="Helical" evidence="1">
    <location>
        <begin position="380"/>
        <end position="397"/>
    </location>
</feature>
<dbReference type="NCBIfam" id="NF047510">
    <property type="entry name" value="LIC_10190_fam"/>
    <property type="match status" value="1"/>
</dbReference>
<dbReference type="InterPro" id="IPR058065">
    <property type="entry name" value="LIC_10190-like"/>
</dbReference>
<evidence type="ECO:0000313" key="3">
    <source>
        <dbReference type="EMBL" id="OAD21947.1"/>
    </source>
</evidence>
<dbReference type="AlphaFoldDB" id="A0A0A6NZ87"/>
<evidence type="ECO:0000313" key="4">
    <source>
        <dbReference type="Proteomes" id="UP000076962"/>
    </source>
</evidence>
<feature type="transmembrane region" description="Helical" evidence="1">
    <location>
        <begin position="63"/>
        <end position="83"/>
    </location>
</feature>
<dbReference type="Pfam" id="PF26626">
    <property type="entry name" value="DUF8201"/>
    <property type="match status" value="1"/>
</dbReference>
<dbReference type="Proteomes" id="UP000076962">
    <property type="component" value="Unassembled WGS sequence"/>
</dbReference>
<feature type="transmembrane region" description="Helical" evidence="1">
    <location>
        <begin position="35"/>
        <end position="57"/>
    </location>
</feature>
<keyword evidence="1" id="KW-0812">Transmembrane</keyword>
<feature type="transmembrane region" description="Helical" evidence="1">
    <location>
        <begin position="428"/>
        <end position="449"/>
    </location>
</feature>
<accession>A0A0A6NZ87</accession>
<organism evidence="3 4">
    <name type="scientific">Candidatus Thiomargarita nelsonii</name>
    <dbReference type="NCBI Taxonomy" id="1003181"/>
    <lineage>
        <taxon>Bacteria</taxon>
        <taxon>Pseudomonadati</taxon>
        <taxon>Pseudomonadota</taxon>
        <taxon>Gammaproteobacteria</taxon>
        <taxon>Thiotrichales</taxon>
        <taxon>Thiotrichaceae</taxon>
        <taxon>Thiomargarita</taxon>
    </lineage>
</organism>
<evidence type="ECO:0000259" key="2">
    <source>
        <dbReference type="Pfam" id="PF26626"/>
    </source>
</evidence>
<protein>
    <submittedName>
        <fullName evidence="3">Cytoplasmic membrane protein</fullName>
    </submittedName>
</protein>
<keyword evidence="1" id="KW-0472">Membrane</keyword>
<dbReference type="EMBL" id="LUTY01001279">
    <property type="protein sequence ID" value="OAD21947.1"/>
    <property type="molecule type" value="Genomic_DNA"/>
</dbReference>
<feature type="transmembrane region" description="Helical" evidence="1">
    <location>
        <begin position="200"/>
        <end position="217"/>
    </location>
</feature>
<feature type="transmembrane region" description="Helical" evidence="1">
    <location>
        <begin position="290"/>
        <end position="311"/>
    </location>
</feature>
<comment type="caution">
    <text evidence="3">The sequence shown here is derived from an EMBL/GenBank/DDBJ whole genome shotgun (WGS) entry which is preliminary data.</text>
</comment>
<feature type="transmembrane region" description="Helical" evidence="1">
    <location>
        <begin position="258"/>
        <end position="284"/>
    </location>
</feature>
<sequence length="554" mass="63456">MLLIIINWLYVLLLSIGIGASVLRVFCPKGENPRLAYAVICGLSLIAFGANLFSLFFQIGLLYNLLVAMLALWGFWQLPSGYGQALWRRAKAQHWIEYVFFGFIVLVVLLKSASPTEILDEGGYFLQYIKWIENYSVVPGLANLQGRFGFNSSWHILSAVFSFSWLSGSKFYELNGFLLLVLGGYFIFGTTKELRSGRKVSAFLKILVCIFLFRNFITSSASDLSNIYLSFFALVLALEKIEEKSKSVKQFDDKLITLFLTVLLVSTIKISSVLNVLLLVPFIVPFRAKILLSLLAASIIYVIPWLLRFYFMTGYLVFPVYQLDFFEPDWKLPNAAVVVAYKGVSSFAKNDQLPTEQVAKMNVKEWFPLWLGKLPGEQKLFFFSTLFGFLLSLLFVLSKKYEWRLKFLLFFLMGCIIYWFFHYPAFRFAWGWILAFNLLVWTLFAFDYLKLNRKYALWAVMLLLGLGTIRNVAKTVIETRNDFSSIVVKQAPFPAHNAEKVEINNFSSQLANPCWDAPLPCVLPWYNRNIEQRTASVEEGFRPGAINNNGLLSE</sequence>
<name>A0A0A6NZ87_9GAMM</name>
<gene>
    <name evidence="3" type="ORF">THIOM_002275</name>
</gene>
<keyword evidence="4" id="KW-1185">Reference proteome</keyword>